<dbReference type="AlphaFoldDB" id="R1E7I1"/>
<name>R1E7I1_BOTPV</name>
<dbReference type="Proteomes" id="UP000013521">
    <property type="component" value="Unassembled WGS sequence"/>
</dbReference>
<dbReference type="PROSITE" id="PS50172">
    <property type="entry name" value="BRCT"/>
    <property type="match status" value="1"/>
</dbReference>
<dbReference type="HOGENOM" id="CLU_1277831_0_0_1"/>
<dbReference type="EMBL" id="KB916800">
    <property type="protein sequence ID" value="EOD43708.1"/>
    <property type="molecule type" value="Genomic_DNA"/>
</dbReference>
<dbReference type="KEGG" id="npa:UCRNP2_9581"/>
<reference evidence="4" key="1">
    <citation type="journal article" date="2013" name="Genome Announc.">
        <title>Draft genome sequence of Neofusicoccum parvum isolate UCR-NP2, a fungal vascular pathogen associated with grapevine cankers.</title>
        <authorList>
            <person name="Blanco-Ulate B."/>
            <person name="Rolshausen P."/>
            <person name="Cantu D."/>
        </authorList>
    </citation>
    <scope>NUCLEOTIDE SEQUENCE [LARGE SCALE GENOMIC DNA]</scope>
    <source>
        <strain evidence="4">UCR-NP2</strain>
    </source>
</reference>
<dbReference type="Pfam" id="PF00533">
    <property type="entry name" value="BRCT"/>
    <property type="match status" value="1"/>
</dbReference>
<feature type="domain" description="BRCT" evidence="2">
    <location>
        <begin position="87"/>
        <end position="165"/>
    </location>
</feature>
<organism evidence="3 4">
    <name type="scientific">Botryosphaeria parva (strain UCR-NP2)</name>
    <name type="common">Grapevine canker fungus</name>
    <name type="synonym">Neofusicoccum parvum</name>
    <dbReference type="NCBI Taxonomy" id="1287680"/>
    <lineage>
        <taxon>Eukaryota</taxon>
        <taxon>Fungi</taxon>
        <taxon>Dikarya</taxon>
        <taxon>Ascomycota</taxon>
        <taxon>Pezizomycotina</taxon>
        <taxon>Dothideomycetes</taxon>
        <taxon>Dothideomycetes incertae sedis</taxon>
        <taxon>Botryosphaeriales</taxon>
        <taxon>Botryosphaeriaceae</taxon>
        <taxon>Neofusicoccum</taxon>
    </lineage>
</organism>
<dbReference type="InterPro" id="IPR001357">
    <property type="entry name" value="BRCT_dom"/>
</dbReference>
<evidence type="ECO:0000259" key="2">
    <source>
        <dbReference type="PROSITE" id="PS50172"/>
    </source>
</evidence>
<evidence type="ECO:0000313" key="4">
    <source>
        <dbReference type="Proteomes" id="UP000013521"/>
    </source>
</evidence>
<feature type="region of interest" description="Disordered" evidence="1">
    <location>
        <begin position="56"/>
        <end position="91"/>
    </location>
</feature>
<sequence>MAPTSIFIVKREDPEGAVSILSAHATKKSAVDAAKLENDTADVEEIELVGDTVTVSKKSPTPAANTKAKKTAAPSKKKEASGDLPTPDPAALTDETIIFTGELSRMTRSEAQNLAKAAGARTVTAVSKNCTLVVLGQRAGPKKIAEIEKLGLATVDEDEFLNMVKGDGDGAVAGTKRAAGDDDDDMDDEEEEGEEEEEEEEKPAPKKRARKAKA</sequence>
<evidence type="ECO:0000256" key="1">
    <source>
        <dbReference type="SAM" id="MobiDB-lite"/>
    </source>
</evidence>
<dbReference type="eggNOG" id="KOG1968">
    <property type="taxonomic scope" value="Eukaryota"/>
</dbReference>
<dbReference type="STRING" id="1287680.R1E7I1"/>
<feature type="region of interest" description="Disordered" evidence="1">
    <location>
        <begin position="164"/>
        <end position="214"/>
    </location>
</feature>
<proteinExistence type="predicted"/>
<feature type="compositionally biased region" description="Low complexity" evidence="1">
    <location>
        <begin position="57"/>
        <end position="74"/>
    </location>
</feature>
<dbReference type="SMART" id="SM00292">
    <property type="entry name" value="BRCT"/>
    <property type="match status" value="1"/>
</dbReference>
<feature type="compositionally biased region" description="Acidic residues" evidence="1">
    <location>
        <begin position="181"/>
        <end position="201"/>
    </location>
</feature>
<evidence type="ECO:0000313" key="3">
    <source>
        <dbReference type="EMBL" id="EOD43708.1"/>
    </source>
</evidence>
<feature type="compositionally biased region" description="Basic residues" evidence="1">
    <location>
        <begin position="205"/>
        <end position="214"/>
    </location>
</feature>
<dbReference type="InterPro" id="IPR036420">
    <property type="entry name" value="BRCT_dom_sf"/>
</dbReference>
<dbReference type="OMA" id="GTFKSMD"/>
<gene>
    <name evidence="3" type="ORF">UCRNP2_9581</name>
</gene>
<dbReference type="Gene3D" id="3.40.50.10190">
    <property type="entry name" value="BRCT domain"/>
    <property type="match status" value="1"/>
</dbReference>
<protein>
    <submittedName>
        <fullName evidence="3">Putative replication factor c protein</fullName>
    </submittedName>
</protein>
<dbReference type="SUPFAM" id="SSF52113">
    <property type="entry name" value="BRCT domain"/>
    <property type="match status" value="1"/>
</dbReference>
<dbReference type="OrthoDB" id="446168at2759"/>
<accession>R1E7I1</accession>
<dbReference type="CDD" id="cd17748">
    <property type="entry name" value="BRCT_DNA_ligase_like"/>
    <property type="match status" value="1"/>
</dbReference>